<keyword evidence="5" id="KW-0812">Transmembrane</keyword>
<evidence type="ECO:0000256" key="6">
    <source>
        <dbReference type="ARBA" id="ARBA00022777"/>
    </source>
</evidence>
<gene>
    <name evidence="10" type="ORF">ACFP3V_21345</name>
</gene>
<evidence type="ECO:0000256" key="3">
    <source>
        <dbReference type="ARBA" id="ARBA00022553"/>
    </source>
</evidence>
<comment type="caution">
    <text evidence="10">The sequence shown here is derived from an EMBL/GenBank/DDBJ whole genome shotgun (WGS) entry which is preliminary data.</text>
</comment>
<keyword evidence="7" id="KW-1133">Transmembrane helix</keyword>
<feature type="compositionally biased region" description="Pro residues" evidence="8">
    <location>
        <begin position="244"/>
        <end position="261"/>
    </location>
</feature>
<keyword evidence="3" id="KW-0597">Phosphoprotein</keyword>
<dbReference type="InterPro" id="IPR050428">
    <property type="entry name" value="TCS_sensor_his_kinase"/>
</dbReference>
<keyword evidence="7" id="KW-0472">Membrane</keyword>
<dbReference type="SUPFAM" id="SSF55874">
    <property type="entry name" value="ATPase domain of HSP90 chaperone/DNA topoisomerase II/histidine kinase"/>
    <property type="match status" value="1"/>
</dbReference>
<dbReference type="SMART" id="SM00387">
    <property type="entry name" value="HATPase_c"/>
    <property type="match status" value="1"/>
</dbReference>
<dbReference type="EC" id="2.7.13.3" evidence="2"/>
<name>A0ABW1G7D9_9ACTN</name>
<dbReference type="Gene3D" id="3.30.565.10">
    <property type="entry name" value="Histidine kinase-like ATPase, C-terminal domain"/>
    <property type="match status" value="1"/>
</dbReference>
<evidence type="ECO:0000313" key="11">
    <source>
        <dbReference type="Proteomes" id="UP001596174"/>
    </source>
</evidence>
<keyword evidence="4" id="KW-0808">Transferase</keyword>
<evidence type="ECO:0000256" key="4">
    <source>
        <dbReference type="ARBA" id="ARBA00022679"/>
    </source>
</evidence>
<dbReference type="InterPro" id="IPR003594">
    <property type="entry name" value="HATPase_dom"/>
</dbReference>
<dbReference type="InterPro" id="IPR036890">
    <property type="entry name" value="HATPase_C_sf"/>
</dbReference>
<sequence length="340" mass="36048">MRRHAEGLIILSGAAPGRAWRKPVPLLDVVRSAVAEVEDYARVEVRRLPRVAVVGAAVADLTHLIAELVENATAFSPPHTRVLVTGEQVGTGYAIEIEDRGLGMGKEAIAEANRRIADAQQADLFDSDRLGLFVVSRLARRHDVKVSLRTSAYRGTTAVLLLPNAVLDTGRGALPATAAEGPGAESVDASFGPHFRAQFAAQEVPLPPVPVGAAPVAVPTSPPAFVAVAEPEPRVRTLRTEPQQPEPPAAEPPRPATPLHPAPAGAGEELPRRVRQASLAVQLRDVPEIGADQPPGGAAERSPEQVRATMTALAEGWARGRGGTAPRHLRLQREHDLPQD</sequence>
<comment type="catalytic activity">
    <reaction evidence="1">
        <text>ATP + protein L-histidine = ADP + protein N-phospho-L-histidine.</text>
        <dbReference type="EC" id="2.7.13.3"/>
    </reaction>
</comment>
<dbReference type="GO" id="GO:0016301">
    <property type="term" value="F:kinase activity"/>
    <property type="evidence" value="ECO:0007669"/>
    <property type="project" value="UniProtKB-KW"/>
</dbReference>
<dbReference type="InterPro" id="IPR005467">
    <property type="entry name" value="His_kinase_dom"/>
</dbReference>
<evidence type="ECO:0000256" key="1">
    <source>
        <dbReference type="ARBA" id="ARBA00000085"/>
    </source>
</evidence>
<evidence type="ECO:0000259" key="9">
    <source>
        <dbReference type="PROSITE" id="PS50109"/>
    </source>
</evidence>
<accession>A0ABW1G7D9</accession>
<dbReference type="PANTHER" id="PTHR45436">
    <property type="entry name" value="SENSOR HISTIDINE KINASE YKOH"/>
    <property type="match status" value="1"/>
</dbReference>
<evidence type="ECO:0000256" key="5">
    <source>
        <dbReference type="ARBA" id="ARBA00022692"/>
    </source>
</evidence>
<reference evidence="11" key="1">
    <citation type="journal article" date="2019" name="Int. J. Syst. Evol. Microbiol.">
        <title>The Global Catalogue of Microorganisms (GCM) 10K type strain sequencing project: providing services to taxonomists for standard genome sequencing and annotation.</title>
        <authorList>
            <consortium name="The Broad Institute Genomics Platform"/>
            <consortium name="The Broad Institute Genome Sequencing Center for Infectious Disease"/>
            <person name="Wu L."/>
            <person name="Ma J."/>
        </authorList>
    </citation>
    <scope>NUCLEOTIDE SEQUENCE [LARGE SCALE GENOMIC DNA]</scope>
    <source>
        <strain evidence="11">JCM 4816</strain>
    </source>
</reference>
<protein>
    <recommendedName>
        <fullName evidence="2">histidine kinase</fullName>
        <ecNumber evidence="2">2.7.13.3</ecNumber>
    </recommendedName>
</protein>
<evidence type="ECO:0000256" key="7">
    <source>
        <dbReference type="ARBA" id="ARBA00022989"/>
    </source>
</evidence>
<dbReference type="Proteomes" id="UP001596174">
    <property type="component" value="Unassembled WGS sequence"/>
</dbReference>
<feature type="domain" description="Histidine kinase" evidence="9">
    <location>
        <begin position="61"/>
        <end position="166"/>
    </location>
</feature>
<organism evidence="10 11">
    <name type="scientific">Streptacidiphilus monticola</name>
    <dbReference type="NCBI Taxonomy" id="2161674"/>
    <lineage>
        <taxon>Bacteria</taxon>
        <taxon>Bacillati</taxon>
        <taxon>Actinomycetota</taxon>
        <taxon>Actinomycetes</taxon>
        <taxon>Kitasatosporales</taxon>
        <taxon>Streptomycetaceae</taxon>
        <taxon>Streptacidiphilus</taxon>
    </lineage>
</organism>
<feature type="region of interest" description="Disordered" evidence="8">
    <location>
        <begin position="283"/>
        <end position="340"/>
    </location>
</feature>
<dbReference type="Pfam" id="PF02518">
    <property type="entry name" value="HATPase_c"/>
    <property type="match status" value="1"/>
</dbReference>
<dbReference type="PANTHER" id="PTHR45436:SF5">
    <property type="entry name" value="SENSOR HISTIDINE KINASE TRCS"/>
    <property type="match status" value="1"/>
</dbReference>
<proteinExistence type="predicted"/>
<keyword evidence="6 10" id="KW-0418">Kinase</keyword>
<evidence type="ECO:0000313" key="10">
    <source>
        <dbReference type="EMBL" id="MFC5909746.1"/>
    </source>
</evidence>
<dbReference type="PROSITE" id="PS50109">
    <property type="entry name" value="HIS_KIN"/>
    <property type="match status" value="1"/>
</dbReference>
<evidence type="ECO:0000256" key="8">
    <source>
        <dbReference type="SAM" id="MobiDB-lite"/>
    </source>
</evidence>
<dbReference type="EMBL" id="JBHSQJ010000085">
    <property type="protein sequence ID" value="MFC5909746.1"/>
    <property type="molecule type" value="Genomic_DNA"/>
</dbReference>
<feature type="compositionally biased region" description="Basic and acidic residues" evidence="8">
    <location>
        <begin position="331"/>
        <end position="340"/>
    </location>
</feature>
<evidence type="ECO:0000256" key="2">
    <source>
        <dbReference type="ARBA" id="ARBA00012438"/>
    </source>
</evidence>
<feature type="region of interest" description="Disordered" evidence="8">
    <location>
        <begin position="233"/>
        <end position="270"/>
    </location>
</feature>
<keyword evidence="11" id="KW-1185">Reference proteome</keyword>